<accession>A0A9D3UND8</accession>
<gene>
    <name evidence="1" type="ORF">J1N35_039226</name>
</gene>
<reference evidence="1 2" key="1">
    <citation type="journal article" date="2021" name="Plant Biotechnol. J.">
        <title>Multi-omics assisted identification of the key and species-specific regulatory components of drought-tolerant mechanisms in Gossypium stocksii.</title>
        <authorList>
            <person name="Yu D."/>
            <person name="Ke L."/>
            <person name="Zhang D."/>
            <person name="Wu Y."/>
            <person name="Sun Y."/>
            <person name="Mei J."/>
            <person name="Sun J."/>
            <person name="Sun Y."/>
        </authorList>
    </citation>
    <scope>NUCLEOTIDE SEQUENCE [LARGE SCALE GENOMIC DNA]</scope>
    <source>
        <strain evidence="2">cv. E1</strain>
        <tissue evidence="1">Leaf</tissue>
    </source>
</reference>
<keyword evidence="2" id="KW-1185">Reference proteome</keyword>
<dbReference type="EMBL" id="JAIQCV010000011">
    <property type="protein sequence ID" value="KAH1048442.1"/>
    <property type="molecule type" value="Genomic_DNA"/>
</dbReference>
<name>A0A9D3UND8_9ROSI</name>
<dbReference type="OrthoDB" id="1015971at2759"/>
<evidence type="ECO:0000313" key="1">
    <source>
        <dbReference type="EMBL" id="KAH1048442.1"/>
    </source>
</evidence>
<evidence type="ECO:0000313" key="2">
    <source>
        <dbReference type="Proteomes" id="UP000828251"/>
    </source>
</evidence>
<dbReference type="Proteomes" id="UP000828251">
    <property type="component" value="Unassembled WGS sequence"/>
</dbReference>
<proteinExistence type="predicted"/>
<dbReference type="AlphaFoldDB" id="A0A9D3UND8"/>
<organism evidence="1 2">
    <name type="scientific">Gossypium stocksii</name>
    <dbReference type="NCBI Taxonomy" id="47602"/>
    <lineage>
        <taxon>Eukaryota</taxon>
        <taxon>Viridiplantae</taxon>
        <taxon>Streptophyta</taxon>
        <taxon>Embryophyta</taxon>
        <taxon>Tracheophyta</taxon>
        <taxon>Spermatophyta</taxon>
        <taxon>Magnoliopsida</taxon>
        <taxon>eudicotyledons</taxon>
        <taxon>Gunneridae</taxon>
        <taxon>Pentapetalae</taxon>
        <taxon>rosids</taxon>
        <taxon>malvids</taxon>
        <taxon>Malvales</taxon>
        <taxon>Malvaceae</taxon>
        <taxon>Malvoideae</taxon>
        <taxon>Gossypium</taxon>
    </lineage>
</organism>
<protein>
    <submittedName>
        <fullName evidence="1">Uncharacterized protein</fullName>
    </submittedName>
</protein>
<comment type="caution">
    <text evidence="1">The sequence shown here is derived from an EMBL/GenBank/DDBJ whole genome shotgun (WGS) entry which is preliminary data.</text>
</comment>
<sequence>MKFAIQKLDKEALTRLLVVLWQLWNAQNMELYQGNVMVPQDAVFSAWTLQKNFRIHNRIQAPLLPRRPKVVK</sequence>